<comment type="caution">
    <text evidence="1">The sequence shown here is derived from an EMBL/GenBank/DDBJ whole genome shotgun (WGS) entry which is preliminary data.</text>
</comment>
<gene>
    <name evidence="1" type="ORF">L1987_21679</name>
</gene>
<keyword evidence="2" id="KW-1185">Reference proteome</keyword>
<evidence type="ECO:0000313" key="1">
    <source>
        <dbReference type="EMBL" id="KAI3805793.1"/>
    </source>
</evidence>
<accession>A0ACB9IC26</accession>
<name>A0ACB9IC26_9ASTR</name>
<organism evidence="1 2">
    <name type="scientific">Smallanthus sonchifolius</name>
    <dbReference type="NCBI Taxonomy" id="185202"/>
    <lineage>
        <taxon>Eukaryota</taxon>
        <taxon>Viridiplantae</taxon>
        <taxon>Streptophyta</taxon>
        <taxon>Embryophyta</taxon>
        <taxon>Tracheophyta</taxon>
        <taxon>Spermatophyta</taxon>
        <taxon>Magnoliopsida</taxon>
        <taxon>eudicotyledons</taxon>
        <taxon>Gunneridae</taxon>
        <taxon>Pentapetalae</taxon>
        <taxon>asterids</taxon>
        <taxon>campanulids</taxon>
        <taxon>Asterales</taxon>
        <taxon>Asteraceae</taxon>
        <taxon>Asteroideae</taxon>
        <taxon>Heliantheae alliance</taxon>
        <taxon>Millerieae</taxon>
        <taxon>Smallanthus</taxon>
    </lineage>
</organism>
<dbReference type="EMBL" id="CM042025">
    <property type="protein sequence ID" value="KAI3805793.1"/>
    <property type="molecule type" value="Genomic_DNA"/>
</dbReference>
<reference evidence="1 2" key="2">
    <citation type="journal article" date="2022" name="Mol. Ecol. Resour.">
        <title>The genomes of chicory, endive, great burdock and yacon provide insights into Asteraceae paleo-polyploidization history and plant inulin production.</title>
        <authorList>
            <person name="Fan W."/>
            <person name="Wang S."/>
            <person name="Wang H."/>
            <person name="Wang A."/>
            <person name="Jiang F."/>
            <person name="Liu H."/>
            <person name="Zhao H."/>
            <person name="Xu D."/>
            <person name="Zhang Y."/>
        </authorList>
    </citation>
    <scope>NUCLEOTIDE SEQUENCE [LARGE SCALE GENOMIC DNA]</scope>
    <source>
        <strain evidence="2">cv. Yunnan</strain>
        <tissue evidence="1">Leaves</tissue>
    </source>
</reference>
<evidence type="ECO:0000313" key="2">
    <source>
        <dbReference type="Proteomes" id="UP001056120"/>
    </source>
</evidence>
<reference evidence="2" key="1">
    <citation type="journal article" date="2022" name="Mol. Ecol. Resour.">
        <title>The genomes of chicory, endive, great burdock and yacon provide insights into Asteraceae palaeo-polyploidization history and plant inulin production.</title>
        <authorList>
            <person name="Fan W."/>
            <person name="Wang S."/>
            <person name="Wang H."/>
            <person name="Wang A."/>
            <person name="Jiang F."/>
            <person name="Liu H."/>
            <person name="Zhao H."/>
            <person name="Xu D."/>
            <person name="Zhang Y."/>
        </authorList>
    </citation>
    <scope>NUCLEOTIDE SEQUENCE [LARGE SCALE GENOMIC DNA]</scope>
    <source>
        <strain evidence="2">cv. Yunnan</strain>
    </source>
</reference>
<dbReference type="Proteomes" id="UP001056120">
    <property type="component" value="Linkage Group LG08"/>
</dbReference>
<proteinExistence type="predicted"/>
<protein>
    <submittedName>
        <fullName evidence="1">Uncharacterized protein</fullName>
    </submittedName>
</protein>
<sequence>MHNDRELEELYPVKTEDEHLLLRQHQHHHQDHIPTSILVHLYLGHFLARWGARTWEFSVGLYMINVWPDSLLMAATYGVVETASTTLFGPLVGQWIDNSTYPKVLRFWLLTQNLSFIIAGVTMVGLLVSPDLRVTSGPTFALLVVLTNLSGAVAVLSTLAGTILIEREWVVVISEGNFSNLLTKLNSTIRRIDLISTLFAPVVTGFIISFVSMTASAVGLAIWNILSAFLQYWLLNSVYKGIPALSESDRKRGLKLATPNHLEQAPSTDHQEQTSQRHDTYDYPKGVSWGNSVVRKLVKRVSDSSFIRAWQVYLQQDVVLPGLSLALLYFTVLSFGTLMTATLEWDGIPAYIIGTGRGISAIVGISATFLYPFMEARISTLRTGLWSIWSQWTCLLVCVGSIWVKNTTTSAYLLMAGVAVSRLGVWVFDLSVIQQMQDKVPESDRAVVGGVQNSIQSFWDLMTYIMGLFISNPQDFWKLILVSFGLVTIAAIMYSVHIYRVRKHLFHFEKLIVFFHQSV</sequence>